<evidence type="ECO:0000313" key="4">
    <source>
        <dbReference type="Proteomes" id="UP000297626"/>
    </source>
</evidence>
<feature type="transmembrane region" description="Helical" evidence="2">
    <location>
        <begin position="132"/>
        <end position="161"/>
    </location>
</feature>
<sequence>MVTDPWQAPDAPVPPRYGKFVPPVAPGQDAPYQTGPYAGSPYPGSVPGQGWTPPPKPGLIPLRPIGFGTLLGASFQVLRRNPKATFGSALIVQAAIMLVTVLIVGLVTFWAIDRIDSAPLDQKDAVAAGSVLAGALSAIIPIALSLIASALLQAVIVVEVARATLGEKLRLGVLWRTAATRLWPLVLWTALLTVALFIGVAVIAAFVVLLISVGGTAGFVAGVLVGIFGGLMLAAASAFLYTKTSVVPSLIVLEKLSVRASVVRSWSLTRGYFWRTLGVLLLIGLIVQVITQIVTTPVSLLLGLGAMLIDPNGTLSEETTYIVTALTLIIAIPVAAVAAVVQSAAIALIYLDLRMRKEGLDLELARYVESAAQGGDVPDPYLTPTAASTGYPAA</sequence>
<reference evidence="3 4" key="1">
    <citation type="submission" date="2019-03" db="EMBL/GenBank/DDBJ databases">
        <title>Genomics of glacier-inhabiting Cryobacterium strains.</title>
        <authorList>
            <person name="Liu Q."/>
            <person name="Xin Y.-H."/>
        </authorList>
    </citation>
    <scope>NUCLEOTIDE SEQUENCE [LARGE SCALE GENOMIC DNA]</scope>
    <source>
        <strain evidence="3 4">Sr54</strain>
    </source>
</reference>
<feature type="transmembrane region" description="Helical" evidence="2">
    <location>
        <begin position="279"/>
        <end position="309"/>
    </location>
</feature>
<dbReference type="EMBL" id="SOHN01000012">
    <property type="protein sequence ID" value="TFD86913.1"/>
    <property type="molecule type" value="Genomic_DNA"/>
</dbReference>
<evidence type="ECO:0008006" key="5">
    <source>
        <dbReference type="Google" id="ProtNLM"/>
    </source>
</evidence>
<proteinExistence type="predicted"/>
<feature type="transmembrane region" description="Helical" evidence="2">
    <location>
        <begin position="60"/>
        <end position="78"/>
    </location>
</feature>
<feature type="region of interest" description="Disordered" evidence="1">
    <location>
        <begin position="1"/>
        <end position="20"/>
    </location>
</feature>
<keyword evidence="2" id="KW-0472">Membrane</keyword>
<feature type="transmembrane region" description="Helical" evidence="2">
    <location>
        <begin position="182"/>
        <end position="211"/>
    </location>
</feature>
<keyword evidence="4" id="KW-1185">Reference proteome</keyword>
<feature type="transmembrane region" description="Helical" evidence="2">
    <location>
        <begin position="90"/>
        <end position="112"/>
    </location>
</feature>
<keyword evidence="2" id="KW-1133">Transmembrane helix</keyword>
<name>A0A4R9BLC6_9MICO</name>
<comment type="caution">
    <text evidence="3">The sequence shown here is derived from an EMBL/GenBank/DDBJ whole genome shotgun (WGS) entry which is preliminary data.</text>
</comment>
<dbReference type="AlphaFoldDB" id="A0A4R9BLC6"/>
<keyword evidence="2" id="KW-0812">Transmembrane</keyword>
<gene>
    <name evidence="3" type="ORF">E3T51_10775</name>
</gene>
<evidence type="ECO:0000313" key="3">
    <source>
        <dbReference type="EMBL" id="TFD86913.1"/>
    </source>
</evidence>
<evidence type="ECO:0000256" key="2">
    <source>
        <dbReference type="SAM" id="Phobius"/>
    </source>
</evidence>
<organism evidence="3 4">
    <name type="scientific">Cryobacterium serini</name>
    <dbReference type="NCBI Taxonomy" id="1259201"/>
    <lineage>
        <taxon>Bacteria</taxon>
        <taxon>Bacillati</taxon>
        <taxon>Actinomycetota</taxon>
        <taxon>Actinomycetes</taxon>
        <taxon>Micrococcales</taxon>
        <taxon>Microbacteriaceae</taxon>
        <taxon>Cryobacterium</taxon>
    </lineage>
</organism>
<protein>
    <recommendedName>
        <fullName evidence="5">Glycerophosphoryl diester phosphodiesterase membrane domain-containing protein</fullName>
    </recommendedName>
</protein>
<evidence type="ECO:0000256" key="1">
    <source>
        <dbReference type="SAM" id="MobiDB-lite"/>
    </source>
</evidence>
<feature type="transmembrane region" description="Helical" evidence="2">
    <location>
        <begin position="217"/>
        <end position="241"/>
    </location>
</feature>
<dbReference type="Proteomes" id="UP000297626">
    <property type="component" value="Unassembled WGS sequence"/>
</dbReference>
<feature type="transmembrane region" description="Helical" evidence="2">
    <location>
        <begin position="321"/>
        <end position="351"/>
    </location>
</feature>
<accession>A0A4R9BLC6</accession>